<keyword evidence="1" id="KW-0472">Membrane</keyword>
<reference evidence="2 3" key="1">
    <citation type="submission" date="2018-11" db="EMBL/GenBank/DDBJ databases">
        <authorList>
            <consortium name="Pathogen Informatics"/>
        </authorList>
    </citation>
    <scope>NUCLEOTIDE SEQUENCE [LARGE SCALE GENOMIC DNA]</scope>
</reference>
<gene>
    <name evidence="2" type="ORF">HPBE_LOCUS11952</name>
</gene>
<feature type="transmembrane region" description="Helical" evidence="1">
    <location>
        <begin position="37"/>
        <end position="57"/>
    </location>
</feature>
<evidence type="ECO:0000256" key="1">
    <source>
        <dbReference type="SAM" id="Phobius"/>
    </source>
</evidence>
<keyword evidence="1" id="KW-1133">Transmembrane helix</keyword>
<keyword evidence="3" id="KW-1185">Reference proteome</keyword>
<sequence>MQVNPTAGPVGDNHCGAPGGRGQVSCWNDVDVSSGGAVGLVKMFMVSPGAQIMLFRYSGRGHNTQGGGGGTGVVVVVVVVAVVVVVVVVIAVVTGTT</sequence>
<proteinExistence type="predicted"/>
<dbReference type="WBParaSite" id="HPBE_0001195501-mRNA-1">
    <property type="protein sequence ID" value="HPBE_0001195501-mRNA-1"/>
    <property type="gene ID" value="HPBE_0001195501"/>
</dbReference>
<evidence type="ECO:0000313" key="2">
    <source>
        <dbReference type="EMBL" id="VDO90410.1"/>
    </source>
</evidence>
<reference evidence="4" key="2">
    <citation type="submission" date="2019-09" db="UniProtKB">
        <authorList>
            <consortium name="WormBaseParasite"/>
        </authorList>
    </citation>
    <scope>IDENTIFICATION</scope>
</reference>
<name>A0A3P7YQK4_HELPZ</name>
<evidence type="ECO:0000313" key="4">
    <source>
        <dbReference type="WBParaSite" id="HPBE_0001195501-mRNA-1"/>
    </source>
</evidence>
<feature type="transmembrane region" description="Helical" evidence="1">
    <location>
        <begin position="69"/>
        <end position="93"/>
    </location>
</feature>
<organism evidence="2">
    <name type="scientific">Heligmosomoides polygyrus</name>
    <name type="common">Parasitic roundworm</name>
    <dbReference type="NCBI Taxonomy" id="6339"/>
    <lineage>
        <taxon>Eukaryota</taxon>
        <taxon>Metazoa</taxon>
        <taxon>Ecdysozoa</taxon>
        <taxon>Nematoda</taxon>
        <taxon>Chromadorea</taxon>
        <taxon>Rhabditida</taxon>
        <taxon>Rhabditina</taxon>
        <taxon>Rhabditomorpha</taxon>
        <taxon>Strongyloidea</taxon>
        <taxon>Heligmosomidae</taxon>
        <taxon>Heligmosomoides</taxon>
    </lineage>
</organism>
<dbReference type="AlphaFoldDB" id="A0A3P7YQK4"/>
<accession>A0A3P7YQK4</accession>
<dbReference type="Proteomes" id="UP000050761">
    <property type="component" value="Unassembled WGS sequence"/>
</dbReference>
<evidence type="ECO:0000313" key="3">
    <source>
        <dbReference type="Proteomes" id="UP000050761"/>
    </source>
</evidence>
<protein>
    <submittedName>
        <fullName evidence="4">CUB domain-containing protein</fullName>
    </submittedName>
</protein>
<keyword evidence="1" id="KW-0812">Transmembrane</keyword>
<dbReference type="EMBL" id="UZAH01027297">
    <property type="protein sequence ID" value="VDO90410.1"/>
    <property type="molecule type" value="Genomic_DNA"/>
</dbReference>